<reference evidence="2" key="1">
    <citation type="submission" date="2022-12" db="EMBL/GenBank/DDBJ databases">
        <title>Complete genome sequence of an Australian strain of Rouxiella badensis DAR84756 and resolution of the R. badensis DSM100043 and R. chamberiensis DSM28324 genomes.</title>
        <authorList>
            <person name="Paul S."/>
            <person name="Anderson P.J."/>
            <person name="Maynard G."/>
            <person name="Dyall-Smith M."/>
            <person name="Kudinha T."/>
        </authorList>
    </citation>
    <scope>NUCLEOTIDE SEQUENCE</scope>
    <source>
        <strain evidence="2">DSM 28324</strain>
    </source>
</reference>
<keyword evidence="1" id="KW-1133">Transmembrane helix</keyword>
<evidence type="ECO:0000313" key="2">
    <source>
        <dbReference type="EMBL" id="WAT01231.1"/>
    </source>
</evidence>
<organism evidence="2 3">
    <name type="scientific">Rouxiella chamberiensis</name>
    <dbReference type="NCBI Taxonomy" id="1513468"/>
    <lineage>
        <taxon>Bacteria</taxon>
        <taxon>Pseudomonadati</taxon>
        <taxon>Pseudomonadota</taxon>
        <taxon>Gammaproteobacteria</taxon>
        <taxon>Enterobacterales</taxon>
        <taxon>Yersiniaceae</taxon>
        <taxon>Rouxiella</taxon>
    </lineage>
</organism>
<sequence length="168" mass="19002">MTVIDKRIVNRQQGSALILTVMMIMALGLLGLNTVNQHLNAALSLTRSEKQYLQSWELAVSSLNWGLQRHWTIPNENQWLCVGRVNSRSTSEKFEQTSDLKSCLKKAEVEGQYLLRGEGRVLPEAPPVFLYQLTTLVTPDGSETRLKPQLNGWLDFCPLKDEVNCNES</sequence>
<dbReference type="RefSeq" id="WP_045049487.1">
    <property type="nucleotide sequence ID" value="NZ_CP114058.1"/>
</dbReference>
<evidence type="ECO:0000313" key="3">
    <source>
        <dbReference type="Proteomes" id="UP001164712"/>
    </source>
</evidence>
<name>A0ABY7HQX7_9GAMM</name>
<dbReference type="Pfam" id="PF10713">
    <property type="entry name" value="DUF2509"/>
    <property type="match status" value="1"/>
</dbReference>
<dbReference type="InterPro" id="IPR019652">
    <property type="entry name" value="DUF2509"/>
</dbReference>
<proteinExistence type="predicted"/>
<dbReference type="EMBL" id="CP114058">
    <property type="protein sequence ID" value="WAT01231.1"/>
    <property type="molecule type" value="Genomic_DNA"/>
</dbReference>
<keyword evidence="1" id="KW-0812">Transmembrane</keyword>
<protein>
    <submittedName>
        <fullName evidence="2">YgdB family protein</fullName>
    </submittedName>
</protein>
<keyword evidence="3" id="KW-1185">Reference proteome</keyword>
<feature type="transmembrane region" description="Helical" evidence="1">
    <location>
        <begin position="16"/>
        <end position="35"/>
    </location>
</feature>
<keyword evidence="1" id="KW-0472">Membrane</keyword>
<dbReference type="Proteomes" id="UP001164712">
    <property type="component" value="Chromosome"/>
</dbReference>
<evidence type="ECO:0000256" key="1">
    <source>
        <dbReference type="SAM" id="Phobius"/>
    </source>
</evidence>
<gene>
    <name evidence="2" type="ORF">O1V66_21375</name>
</gene>
<accession>A0ABY7HQX7</accession>